<reference evidence="2 3" key="1">
    <citation type="journal article" date="2015" name="Nature">
        <title>rRNA introns, odd ribosomes, and small enigmatic genomes across a large radiation of phyla.</title>
        <authorList>
            <person name="Brown C.T."/>
            <person name="Hug L.A."/>
            <person name="Thomas B.C."/>
            <person name="Sharon I."/>
            <person name="Castelle C.J."/>
            <person name="Singh A."/>
            <person name="Wilkins M.J."/>
            <person name="Williams K.H."/>
            <person name="Banfield J.F."/>
        </authorList>
    </citation>
    <scope>NUCLEOTIDE SEQUENCE [LARGE SCALE GENOMIC DNA]</scope>
</reference>
<keyword evidence="2" id="KW-0808">Transferase</keyword>
<comment type="caution">
    <text evidence="2">The sequence shown here is derived from an EMBL/GenBank/DDBJ whole genome shotgun (WGS) entry which is preliminary data.</text>
</comment>
<feature type="domain" description="Nucleotidyl transferase" evidence="1">
    <location>
        <begin position="2"/>
        <end position="176"/>
    </location>
</feature>
<evidence type="ECO:0000313" key="2">
    <source>
        <dbReference type="EMBL" id="KKQ40677.1"/>
    </source>
</evidence>
<dbReference type="InterPro" id="IPR005835">
    <property type="entry name" value="NTP_transferase_dom"/>
</dbReference>
<dbReference type="SUPFAM" id="SSF53448">
    <property type="entry name" value="Nucleotide-diphospho-sugar transferases"/>
    <property type="match status" value="1"/>
</dbReference>
<dbReference type="AlphaFoldDB" id="A0A0G0HEQ8"/>
<protein>
    <submittedName>
        <fullName evidence="2">Glucose-1-phosphate cytidylyltransferase</fullName>
    </submittedName>
</protein>
<dbReference type="PANTHER" id="PTHR47183:SF3">
    <property type="entry name" value="TRANSFERASE"/>
    <property type="match status" value="1"/>
</dbReference>
<gene>
    <name evidence="2" type="ORF">US58_C0014G0039</name>
</gene>
<keyword evidence="2" id="KW-0548">Nucleotidyltransferase</keyword>
<sequence>MKTIILCGGTGTRMKEETEFKPKPLVEVGGRPILWHIMKIYSHYGFNDFILALGYKSNMIKDYFLNWRAFVNDFSMNTKTGEMQFHNNDCDDFKITFAETGANSLTGERVRRLKEYIGSDDNFMVTYGDGVADINIVDLVNFHKNSDALVTITGAKLASRFGLLNIDHNTNKLIEFSQHKVTSESDTIDTHKDIINGGFMVLMEMYGYA</sequence>
<organism evidence="2 3">
    <name type="scientific">Candidatus Magasanikbacteria bacterium GW2011_GWA2_37_8</name>
    <dbReference type="NCBI Taxonomy" id="1619036"/>
    <lineage>
        <taxon>Bacteria</taxon>
        <taxon>Candidatus Magasanikiibacteriota</taxon>
    </lineage>
</organism>
<accession>A0A0G0HEQ8</accession>
<dbReference type="STRING" id="1619036.US58_C0014G0039"/>
<dbReference type="Proteomes" id="UP000034333">
    <property type="component" value="Unassembled WGS sequence"/>
</dbReference>
<evidence type="ECO:0000259" key="1">
    <source>
        <dbReference type="Pfam" id="PF00483"/>
    </source>
</evidence>
<dbReference type="Pfam" id="PF00483">
    <property type="entry name" value="NTP_transferase"/>
    <property type="match status" value="1"/>
</dbReference>
<dbReference type="GO" id="GO:0047343">
    <property type="term" value="F:glucose-1-phosphate cytidylyltransferase activity"/>
    <property type="evidence" value="ECO:0007669"/>
    <property type="project" value="InterPro"/>
</dbReference>
<dbReference type="PATRIC" id="fig|1619036.3.peg.472"/>
<dbReference type="InterPro" id="IPR013446">
    <property type="entry name" value="G1P_cyt_trans-like"/>
</dbReference>
<evidence type="ECO:0000313" key="3">
    <source>
        <dbReference type="Proteomes" id="UP000034333"/>
    </source>
</evidence>
<dbReference type="InterPro" id="IPR029044">
    <property type="entry name" value="Nucleotide-diphossugar_trans"/>
</dbReference>
<dbReference type="EMBL" id="LBTN01000014">
    <property type="protein sequence ID" value="KKQ40677.1"/>
    <property type="molecule type" value="Genomic_DNA"/>
</dbReference>
<name>A0A0G0HEQ8_9BACT</name>
<dbReference type="PANTHER" id="PTHR47183">
    <property type="entry name" value="GLUCOSE-1-PHOSPHATE CYTIDYLYLTRANSFERASE-RELATED"/>
    <property type="match status" value="1"/>
</dbReference>
<dbReference type="Gene3D" id="3.90.550.10">
    <property type="entry name" value="Spore Coat Polysaccharide Biosynthesis Protein SpsA, Chain A"/>
    <property type="match status" value="1"/>
</dbReference>
<proteinExistence type="predicted"/>